<keyword evidence="5" id="KW-0804">Transcription</keyword>
<feature type="domain" description="AP2/ERF" evidence="8">
    <location>
        <begin position="1353"/>
        <end position="1412"/>
    </location>
</feature>
<reference evidence="9 10" key="1">
    <citation type="journal article" date="2011" name="Proc. Natl. Acad. Sci. U.S.A.">
        <title>Niche of harmful alga Aureococcus anophagefferens revealed through ecogenomics.</title>
        <authorList>
            <person name="Gobler C.J."/>
            <person name="Berry D.L."/>
            <person name="Dyhrman S.T."/>
            <person name="Wilhelm S.W."/>
            <person name="Salamov A."/>
            <person name="Lobanov A.V."/>
            <person name="Zhang Y."/>
            <person name="Collier J.L."/>
            <person name="Wurch L.L."/>
            <person name="Kustka A.B."/>
            <person name="Dill B.D."/>
            <person name="Shah M."/>
            <person name="VerBerkmoes N.C."/>
            <person name="Kuo A."/>
            <person name="Terry A."/>
            <person name="Pangilinan J."/>
            <person name="Lindquist E.A."/>
            <person name="Lucas S."/>
            <person name="Paulsen I.T."/>
            <person name="Hattenrath-Lehmann T.K."/>
            <person name="Talmage S.C."/>
            <person name="Walker E.A."/>
            <person name="Koch F."/>
            <person name="Burson A.M."/>
            <person name="Marcoval M.A."/>
            <person name="Tang Y.Z."/>
            <person name="Lecleir G.R."/>
            <person name="Coyne K.J."/>
            <person name="Berg G.M."/>
            <person name="Bertrand E.M."/>
            <person name="Saito M.A."/>
            <person name="Gladyshev V.N."/>
            <person name="Grigoriev I.V."/>
        </authorList>
    </citation>
    <scope>NUCLEOTIDE SEQUENCE [LARGE SCALE GENOMIC DNA]</scope>
    <source>
        <strain evidence="10">CCMP 1984</strain>
    </source>
</reference>
<dbReference type="InterPro" id="IPR007133">
    <property type="entry name" value="RNA_pol_II-assoc_Paf1"/>
</dbReference>
<comment type="subcellular location">
    <subcellularLocation>
        <location evidence="1">Nucleus</location>
    </subcellularLocation>
</comment>
<gene>
    <name evidence="9" type="ORF">AURANDRAFT_61358</name>
</gene>
<protein>
    <recommendedName>
        <fullName evidence="8">AP2/ERF domain-containing protein</fullName>
    </recommendedName>
</protein>
<evidence type="ECO:0000256" key="2">
    <source>
        <dbReference type="ARBA" id="ARBA00007560"/>
    </source>
</evidence>
<name>F0XY28_AURAN</name>
<keyword evidence="4" id="KW-0238">DNA-binding</keyword>
<dbReference type="GO" id="GO:0016757">
    <property type="term" value="F:glycosyltransferase activity"/>
    <property type="evidence" value="ECO:0007669"/>
    <property type="project" value="InterPro"/>
</dbReference>
<evidence type="ECO:0000256" key="1">
    <source>
        <dbReference type="ARBA" id="ARBA00004123"/>
    </source>
</evidence>
<dbReference type="PANTHER" id="PTHR23188:SF12">
    <property type="entry name" value="RNA POLYMERASE II-ASSOCIATED FACTOR 1 HOMOLOG"/>
    <property type="match status" value="1"/>
</dbReference>
<dbReference type="SUPFAM" id="SSF48403">
    <property type="entry name" value="Ankyrin repeat"/>
    <property type="match status" value="1"/>
</dbReference>
<dbReference type="GO" id="GO:0000993">
    <property type="term" value="F:RNA polymerase II complex binding"/>
    <property type="evidence" value="ECO:0007669"/>
    <property type="project" value="TreeGrafter"/>
</dbReference>
<evidence type="ECO:0000259" key="8">
    <source>
        <dbReference type="PROSITE" id="PS51032"/>
    </source>
</evidence>
<evidence type="ECO:0000313" key="9">
    <source>
        <dbReference type="EMBL" id="EGB12241.1"/>
    </source>
</evidence>
<evidence type="ECO:0000256" key="7">
    <source>
        <dbReference type="SAM" id="MobiDB-lite"/>
    </source>
</evidence>
<dbReference type="Pfam" id="PF03985">
    <property type="entry name" value="Paf1"/>
    <property type="match status" value="1"/>
</dbReference>
<proteinExistence type="inferred from homology"/>
<organism evidence="10">
    <name type="scientific">Aureococcus anophagefferens</name>
    <name type="common">Harmful bloom alga</name>
    <dbReference type="NCBI Taxonomy" id="44056"/>
    <lineage>
        <taxon>Eukaryota</taxon>
        <taxon>Sar</taxon>
        <taxon>Stramenopiles</taxon>
        <taxon>Ochrophyta</taxon>
        <taxon>Pelagophyceae</taxon>
        <taxon>Pelagomonadales</taxon>
        <taxon>Pelagomonadaceae</taxon>
        <taxon>Aureococcus</taxon>
    </lineage>
</organism>
<dbReference type="OrthoDB" id="10260285at2759"/>
<evidence type="ECO:0000256" key="5">
    <source>
        <dbReference type="ARBA" id="ARBA00023163"/>
    </source>
</evidence>
<sequence length="1496" mass="161554">MVDVSELSQRVLQLTLDDEPAQLRAALQDLEPEDERGFAATTDEGAYATHIAANFGRFHCLAELLDRGCPALRMPSGHTPLMVACQSGAVDCVAALVEFYPEDVRAFTGRGHTQRPVAVTIFERFRLGKRLRIVTVMLDERGDDATWVPMARRPWRPDSHFLYPRGARRRAEAAAAVGWALERDGRRHLATIFTDAVLPYAVAREPGDLLSVADERRAYLELYLGGVASGPLEPARTMSDSPAAAPALGDAAATNGGDAAAANGGDAPAANGGGAAPAGADDKKRRRSSDGGDKASKRPREEKRKEKKPKEAPYDPRKTTEPRKLIVPGPPGWHVELKPQLSPPTPMMGPCLLPLPLRDMLLECCKHERCSLDDIKHWGLHCEPDVGVKIDLIKGDTPPGDPTNVLPAEDEAILKSLEPLMGADDKGGDAFARGKKHAKSAVWLKNTVYLSNNLHAPVHEFGSRAKEQQKLAAETMNAKIEHVGGTGAKAVDASFAAAAALDGDLAALKHDKKPHLKAEFCVPLAPDLDLWANSYVQVAVRDDPDFAVRGRTDEFGKPLPLGTTALVSKVCTTSHKRRGHNVLSASYSTPDPDDPEAFAWTRQYQLNFKEEGGAAGDRLALFVDRDRGVATYLQQQPKRMELDKGRPTEAAREDSETPIDLKWSGKTTVTYERGAAHGAPGFDAATRNAHRQKMRAIDNVDISGDEEEEDDDDDDEEEEAYLSVGRSLLGSMYDRRVAGLLAAAAAAQQVVTPLRDFTVSCPATYVWDDETLSGGGHLFEYYHFLIDFAPRVLEAFEANGEECEDITILAPQKLSGGKRVFLVELNEAASMRAQLAAVFEPQHRITVELWQGHGKDPLPEVLDGRRIGSPDAESWSAQPRYRFDRFRSRVLDVAGYPAPFDRAIDVLIVRRGKPTGDAEGWLTGYDRRHLDAGFFADAERALRDEPSVLGNFRVVELEREPLPQQARLFASARVVIGAHGAGLSNAVFCAPGTLVVEIGKAPCKAWFPCFATLAKVVGLRFAHVEAAKTLTGPVLDLVVSHLTGRPPPPGAFSNPEPEAVESTYAPPPPPPPPKKKTDDEIHAVVVAGDLGDWGAATAAIAAFRSWQSGFGARTLVASGVAAADLDALYRKALLANEGPLASRDAFGTTDGKGSLAHFRASLTDYQDGGALANASDARRCAAGAGDVDGAWWRSRDDDFYAHQLRIILALARAKARDGHTDVKWYFVAGDRALVHPRLLRDLARSLERYGDPRTTRVRVGHTIFPHAAKRPVFASRAGFFASRAAVDAVDWSRALRAAAACEPVPGVPEPLGGLPADLKLEAIFASKSKFRSFATDFARTRDAKFAEAARVGPYRGVFRVAAADGTVAYRAKIAEKGRLVDVGGFASEVEAARAHDAAAVAAGKAPKRLNFGAVRGEVAVHVGSLGLSTHRHEARPMGMAAWHAHLPAKRLLEDFRKLRDYATESLDGTACLASALTCADADVAAGHHGRCACPRS</sequence>
<dbReference type="KEGG" id="aaf:AURANDRAFT_61358"/>
<dbReference type="InterPro" id="IPR036770">
    <property type="entry name" value="Ankyrin_rpt-contain_sf"/>
</dbReference>
<dbReference type="Pfam" id="PF12796">
    <property type="entry name" value="Ank_2"/>
    <property type="match status" value="1"/>
</dbReference>
<dbReference type="RefSeq" id="XP_009033311.1">
    <property type="nucleotide sequence ID" value="XM_009035063.1"/>
</dbReference>
<dbReference type="InterPro" id="IPR049625">
    <property type="entry name" value="Glyco_transf_61_cat"/>
</dbReference>
<dbReference type="GO" id="GO:0003700">
    <property type="term" value="F:DNA-binding transcription factor activity"/>
    <property type="evidence" value="ECO:0007669"/>
    <property type="project" value="InterPro"/>
</dbReference>
<dbReference type="Proteomes" id="UP000002729">
    <property type="component" value="Unassembled WGS sequence"/>
</dbReference>
<dbReference type="GO" id="GO:0003677">
    <property type="term" value="F:DNA binding"/>
    <property type="evidence" value="ECO:0007669"/>
    <property type="project" value="UniProtKB-KW"/>
</dbReference>
<accession>F0XY28</accession>
<feature type="region of interest" description="Disordered" evidence="7">
    <location>
        <begin position="1046"/>
        <end position="1078"/>
    </location>
</feature>
<comment type="similarity">
    <text evidence="2">Belongs to the PAF1 family.</text>
</comment>
<dbReference type="EMBL" id="GL833121">
    <property type="protein sequence ID" value="EGB12241.1"/>
    <property type="molecule type" value="Genomic_DNA"/>
</dbReference>
<evidence type="ECO:0000256" key="3">
    <source>
        <dbReference type="ARBA" id="ARBA00023015"/>
    </source>
</evidence>
<keyword evidence="10" id="KW-1185">Reference proteome</keyword>
<dbReference type="eggNOG" id="KOG2478">
    <property type="taxonomic scope" value="Eukaryota"/>
</dbReference>
<evidence type="ECO:0000256" key="6">
    <source>
        <dbReference type="ARBA" id="ARBA00023242"/>
    </source>
</evidence>
<dbReference type="PROSITE" id="PS51032">
    <property type="entry name" value="AP2_ERF"/>
    <property type="match status" value="1"/>
</dbReference>
<feature type="compositionally biased region" description="Low complexity" evidence="7">
    <location>
        <begin position="239"/>
        <end position="270"/>
    </location>
</feature>
<dbReference type="SMART" id="SM00248">
    <property type="entry name" value="ANK"/>
    <property type="match status" value="2"/>
</dbReference>
<feature type="region of interest" description="Disordered" evidence="7">
    <location>
        <begin position="230"/>
        <end position="331"/>
    </location>
</feature>
<feature type="compositionally biased region" description="Basic and acidic residues" evidence="7">
    <location>
        <begin position="280"/>
        <end position="324"/>
    </location>
</feature>
<dbReference type="PANTHER" id="PTHR23188">
    <property type="entry name" value="RNA POLYMERASE II-ASSOCIATED FACTOR 1 HOMOLOG"/>
    <property type="match status" value="1"/>
</dbReference>
<evidence type="ECO:0000313" key="10">
    <source>
        <dbReference type="Proteomes" id="UP000002729"/>
    </source>
</evidence>
<dbReference type="InterPro" id="IPR001471">
    <property type="entry name" value="AP2/ERF_dom"/>
</dbReference>
<dbReference type="GO" id="GO:0003682">
    <property type="term" value="F:chromatin binding"/>
    <property type="evidence" value="ECO:0007669"/>
    <property type="project" value="TreeGrafter"/>
</dbReference>
<dbReference type="InterPro" id="IPR036955">
    <property type="entry name" value="AP2/ERF_dom_sf"/>
</dbReference>
<dbReference type="GO" id="GO:0016593">
    <property type="term" value="C:Cdc73/Paf1 complex"/>
    <property type="evidence" value="ECO:0007669"/>
    <property type="project" value="InterPro"/>
</dbReference>
<dbReference type="Gene3D" id="3.30.730.10">
    <property type="entry name" value="AP2/ERF domain"/>
    <property type="match status" value="1"/>
</dbReference>
<feature type="compositionally biased region" description="Acidic residues" evidence="7">
    <location>
        <begin position="703"/>
        <end position="720"/>
    </location>
</feature>
<dbReference type="InterPro" id="IPR002110">
    <property type="entry name" value="Ankyrin_rpt"/>
</dbReference>
<keyword evidence="6" id="KW-0539">Nucleus</keyword>
<dbReference type="Pfam" id="PF04577">
    <property type="entry name" value="Glyco_transf_61"/>
    <property type="match status" value="1"/>
</dbReference>
<dbReference type="GO" id="GO:0006368">
    <property type="term" value="P:transcription elongation by RNA polymerase II"/>
    <property type="evidence" value="ECO:0007669"/>
    <property type="project" value="InterPro"/>
</dbReference>
<evidence type="ECO:0000256" key="4">
    <source>
        <dbReference type="ARBA" id="ARBA00023125"/>
    </source>
</evidence>
<dbReference type="Gene3D" id="1.25.40.20">
    <property type="entry name" value="Ankyrin repeat-containing domain"/>
    <property type="match status" value="1"/>
</dbReference>
<dbReference type="GeneID" id="20223431"/>
<keyword evidence="3" id="KW-0805">Transcription regulation</keyword>
<feature type="region of interest" description="Disordered" evidence="7">
    <location>
        <begin position="695"/>
        <end position="720"/>
    </location>
</feature>
<dbReference type="InParanoid" id="F0XY28"/>